<accession>A0A1W6YKC1</accession>
<dbReference type="GO" id="GO:0005198">
    <property type="term" value="F:structural molecule activity"/>
    <property type="evidence" value="ECO:0007669"/>
    <property type="project" value="InterPro"/>
</dbReference>
<keyword evidence="7" id="KW-1185">Reference proteome</keyword>
<evidence type="ECO:0000313" key="6">
    <source>
        <dbReference type="EMBL" id="ARP81444.1"/>
    </source>
</evidence>
<dbReference type="Proteomes" id="UP000194151">
    <property type="component" value="Chromosome"/>
</dbReference>
<dbReference type="NCBIfam" id="TIGR02550">
    <property type="entry name" value="flagell_flgL"/>
    <property type="match status" value="1"/>
</dbReference>
<comment type="subcellular location">
    <subcellularLocation>
        <location evidence="1">Bacterial flagellum</location>
    </subcellularLocation>
    <subcellularLocation>
        <location evidence="2">Secreted</location>
    </subcellularLocation>
</comment>
<comment type="similarity">
    <text evidence="3">Belongs to the bacterial flagellin family.</text>
</comment>
<dbReference type="InterPro" id="IPR001492">
    <property type="entry name" value="Flagellin"/>
</dbReference>
<dbReference type="Gene3D" id="1.20.1330.10">
    <property type="entry name" value="f41 fragment of flagellin, N-terminal domain"/>
    <property type="match status" value="2"/>
</dbReference>
<dbReference type="PANTHER" id="PTHR42792:SF1">
    <property type="entry name" value="FLAGELLAR HOOK-ASSOCIATED PROTEIN 3"/>
    <property type="match status" value="1"/>
</dbReference>
<evidence type="ECO:0000259" key="5">
    <source>
        <dbReference type="Pfam" id="PF00669"/>
    </source>
</evidence>
<protein>
    <submittedName>
        <fullName evidence="6">Flagellar hook-associated protein 3</fullName>
    </submittedName>
</protein>
<dbReference type="OrthoDB" id="9768249at2"/>
<dbReference type="Pfam" id="PF00669">
    <property type="entry name" value="Flagellin_N"/>
    <property type="match status" value="1"/>
</dbReference>
<feature type="domain" description="Flagellin N-terminal" evidence="5">
    <location>
        <begin position="5"/>
        <end position="140"/>
    </location>
</feature>
<dbReference type="RefSeq" id="WP_086064635.1">
    <property type="nucleotide sequence ID" value="NZ_CP021108.1"/>
</dbReference>
<evidence type="ECO:0000313" key="7">
    <source>
        <dbReference type="Proteomes" id="UP000194151"/>
    </source>
</evidence>
<evidence type="ECO:0000256" key="2">
    <source>
        <dbReference type="ARBA" id="ARBA00004613"/>
    </source>
</evidence>
<dbReference type="AlphaFoldDB" id="A0A1W6YKC1"/>
<dbReference type="PANTHER" id="PTHR42792">
    <property type="entry name" value="FLAGELLIN"/>
    <property type="match status" value="1"/>
</dbReference>
<evidence type="ECO:0000256" key="1">
    <source>
        <dbReference type="ARBA" id="ARBA00004365"/>
    </source>
</evidence>
<keyword evidence="6" id="KW-0969">Cilium</keyword>
<sequence>MIRLSTSTIYQSGLNGILKNESDVNYLQQQLSSGRRVVTPSDDPLAAGQAITAYQNLNMAQAYGSNRDDANNSLGNESNTLSTVVSTLTDVLTRVVQAGNGTLADQDRNTLATVLEHARDALFALANTTDGNGQYLFSGTAGNAAAYVKDPTTGAVTYNGNSGQRVVQVEQSRQMNISDVGSDIFNRATPGSNAYVASAAAGNTGTATFLTPSVASGGGSGNNFKIDFAADPVTGDMMYTVTTTDAATGATTTSTPAAYTPGEAIDTGGGVTMVVNGAPADGDSLSINTAGTPSYVAAPGATNAGTATSSQLTVAPGGASGNNFQIDFAKDAVTGDVTYTITTTDPTTGTSTTTAPTAFTPGDAIDTGGGVSVVIDGNPEDGDSFTVNPTNSASVDMFATLGELITALKAPAQNDPAAQAKLVNLLATANKTLSINLDNVSTVQASVGARQNELDALDTTGTQRTLTLNKTLTDLTQINYYDAISNMSMRQLSLQASMSAFNAVKGTTLFSMNK</sequence>
<keyword evidence="4" id="KW-0975">Bacterial flagellum</keyword>
<gene>
    <name evidence="6" type="ORF">CAL12_11940</name>
</gene>
<dbReference type="GO" id="GO:0071973">
    <property type="term" value="P:bacterial-type flagellum-dependent cell motility"/>
    <property type="evidence" value="ECO:0007669"/>
    <property type="project" value="InterPro"/>
</dbReference>
<name>A0A1W6YKC1_9BORD</name>
<dbReference type="STRING" id="1416806.CAL12_11940"/>
<evidence type="ECO:0000256" key="4">
    <source>
        <dbReference type="ARBA" id="ARBA00023143"/>
    </source>
</evidence>
<evidence type="ECO:0000256" key="3">
    <source>
        <dbReference type="ARBA" id="ARBA00005709"/>
    </source>
</evidence>
<dbReference type="InterPro" id="IPR013384">
    <property type="entry name" value="Flagell_FlgL"/>
</dbReference>
<dbReference type="InterPro" id="IPR001029">
    <property type="entry name" value="Flagellin_N"/>
</dbReference>
<reference evidence="6 7" key="1">
    <citation type="submission" date="2017-05" db="EMBL/GenBank/DDBJ databases">
        <title>Complete and WGS of Bordetella genogroups.</title>
        <authorList>
            <person name="Spilker T."/>
            <person name="LiPuma J."/>
        </authorList>
    </citation>
    <scope>NUCLEOTIDE SEQUENCE [LARGE SCALE GENOMIC DNA]</scope>
    <source>
        <strain evidence="6 7">AU19157</strain>
    </source>
</reference>
<organism evidence="6 7">
    <name type="scientific">Bordetella genomosp. 8</name>
    <dbReference type="NCBI Taxonomy" id="1416806"/>
    <lineage>
        <taxon>Bacteria</taxon>
        <taxon>Pseudomonadati</taxon>
        <taxon>Pseudomonadota</taxon>
        <taxon>Betaproteobacteria</taxon>
        <taxon>Burkholderiales</taxon>
        <taxon>Alcaligenaceae</taxon>
        <taxon>Bordetella</taxon>
    </lineage>
</organism>
<dbReference type="KEGG" id="bgv:CAL12_11940"/>
<keyword evidence="6" id="KW-0966">Cell projection</keyword>
<dbReference type="GO" id="GO:0009424">
    <property type="term" value="C:bacterial-type flagellum hook"/>
    <property type="evidence" value="ECO:0007669"/>
    <property type="project" value="InterPro"/>
</dbReference>
<proteinExistence type="inferred from homology"/>
<dbReference type="GO" id="GO:0005576">
    <property type="term" value="C:extracellular region"/>
    <property type="evidence" value="ECO:0007669"/>
    <property type="project" value="UniProtKB-SubCell"/>
</dbReference>
<dbReference type="SUPFAM" id="SSF64518">
    <property type="entry name" value="Phase 1 flagellin"/>
    <property type="match status" value="2"/>
</dbReference>
<keyword evidence="6" id="KW-0282">Flagellum</keyword>
<dbReference type="EMBL" id="CP021108">
    <property type="protein sequence ID" value="ARP81444.1"/>
    <property type="molecule type" value="Genomic_DNA"/>
</dbReference>